<name>A0A066VLW9_TILAU</name>
<dbReference type="HOGENOM" id="CLU_467835_0_0_1"/>
<dbReference type="GeneID" id="25265117"/>
<dbReference type="GO" id="GO:0008168">
    <property type="term" value="F:methyltransferase activity"/>
    <property type="evidence" value="ECO:0007669"/>
    <property type="project" value="TreeGrafter"/>
</dbReference>
<proteinExistence type="predicted"/>
<dbReference type="PANTHER" id="PTHR12829:SF4">
    <property type="entry name" value="N(6)-ADENINE-SPECIFIC METHYLTRANSFERASE METTL4"/>
    <property type="match status" value="1"/>
</dbReference>
<accession>A0A066VLW9</accession>
<dbReference type="OrthoDB" id="61116at2759"/>
<evidence type="ECO:0000313" key="3">
    <source>
        <dbReference type="Proteomes" id="UP000027361"/>
    </source>
</evidence>
<gene>
    <name evidence="2" type="ORF">K437DRAFT_258918</name>
</gene>
<organism evidence="2 3">
    <name type="scientific">Tilletiaria anomala (strain ATCC 24038 / CBS 436.72 / UBC 951)</name>
    <dbReference type="NCBI Taxonomy" id="1037660"/>
    <lineage>
        <taxon>Eukaryota</taxon>
        <taxon>Fungi</taxon>
        <taxon>Dikarya</taxon>
        <taxon>Basidiomycota</taxon>
        <taxon>Ustilaginomycotina</taxon>
        <taxon>Exobasidiomycetes</taxon>
        <taxon>Georgefischeriales</taxon>
        <taxon>Tilletiariaceae</taxon>
        <taxon>Tilletiaria</taxon>
    </lineage>
</organism>
<dbReference type="Proteomes" id="UP000027361">
    <property type="component" value="Unassembled WGS sequence"/>
</dbReference>
<dbReference type="EMBL" id="JMSN01000100">
    <property type="protein sequence ID" value="KDN39749.1"/>
    <property type="molecule type" value="Genomic_DNA"/>
</dbReference>
<evidence type="ECO:0000256" key="1">
    <source>
        <dbReference type="SAM" id="MobiDB-lite"/>
    </source>
</evidence>
<dbReference type="STRING" id="1037660.A0A066VLW9"/>
<dbReference type="PANTHER" id="PTHR12829">
    <property type="entry name" value="N6-ADENOSINE-METHYLTRANSFERASE"/>
    <property type="match status" value="1"/>
</dbReference>
<evidence type="ECO:0000313" key="2">
    <source>
        <dbReference type="EMBL" id="KDN39749.1"/>
    </source>
</evidence>
<evidence type="ECO:0008006" key="4">
    <source>
        <dbReference type="Google" id="ProtNLM"/>
    </source>
</evidence>
<dbReference type="RefSeq" id="XP_013241149.1">
    <property type="nucleotide sequence ID" value="XM_013385695.1"/>
</dbReference>
<sequence length="583" mass="62947">MAEPRQQARPVNRVSVLHSTTVRCDAAATRGEEGSSRESDTATLLLVDPFAGFLAGLPSDSTVLLFQSPPTVPYGHSTLDGDLSRPRKKQRRAKDGRLVAEAKEVHEGVYDAFVEPVTLLLNSEFIRNRTEPWWLRDPSRVHQHAHSVHSFARPESFVNGTFGEAGTLDDGIGEDRSQGLHVDALHGRFIQNDAPIPMVFSMGNAEESTCAAFFMPSQSAILTTDLLQADQRRFPPGWQALLSQVREHGGVDLLYVDPPYPNMSAERLARSSMSANEDGNAASMHRHSSYATAADLYDLWRLRAPLTSLLAASRGQAPARRTRTLVAFWITNAPKVRRFILNKFWPQLGVRYEGEWCWLKMTAGASSGARGFPPQPVVSMAQPERKKPYEILLLGWAGGDAGAAGQRGEQQAFRKQIFASVPIGHSRKPAIVDLLAEYVHQQRALEPAAEAPRRGCIRKRRVPQTGTRGDGCLLAVELFGRTALSGSLLHAPLTAGAACAAALPVASSSSAATPECGGDGDSDVDADERNACRCVYVSVGNEASKFNQHGVGLLVAGAKSPAAATKAVRLAGVSRHADSVAQD</sequence>
<reference evidence="2 3" key="1">
    <citation type="submission" date="2014-05" db="EMBL/GenBank/DDBJ databases">
        <title>Draft genome sequence of a rare smut relative, Tilletiaria anomala UBC 951.</title>
        <authorList>
            <consortium name="DOE Joint Genome Institute"/>
            <person name="Toome M."/>
            <person name="Kuo A."/>
            <person name="Henrissat B."/>
            <person name="Lipzen A."/>
            <person name="Tritt A."/>
            <person name="Yoshinaga Y."/>
            <person name="Zane M."/>
            <person name="Barry K."/>
            <person name="Grigoriev I.V."/>
            <person name="Spatafora J.W."/>
            <person name="Aimea M.C."/>
        </authorList>
    </citation>
    <scope>NUCLEOTIDE SEQUENCE [LARGE SCALE GENOMIC DNA]</scope>
    <source>
        <strain evidence="2 3">UBC 951</strain>
    </source>
</reference>
<dbReference type="Pfam" id="PF05063">
    <property type="entry name" value="MT-A70"/>
    <property type="match status" value="1"/>
</dbReference>
<feature type="region of interest" description="Disordered" evidence="1">
    <location>
        <begin position="75"/>
        <end position="95"/>
    </location>
</feature>
<protein>
    <recommendedName>
        <fullName evidence="4">MT-A70-domain-containing protein</fullName>
    </recommendedName>
</protein>
<keyword evidence="3" id="KW-1185">Reference proteome</keyword>
<comment type="caution">
    <text evidence="2">The sequence shown here is derived from an EMBL/GenBank/DDBJ whole genome shotgun (WGS) entry which is preliminary data.</text>
</comment>
<dbReference type="GO" id="GO:0005634">
    <property type="term" value="C:nucleus"/>
    <property type="evidence" value="ECO:0007669"/>
    <property type="project" value="TreeGrafter"/>
</dbReference>
<dbReference type="InParanoid" id="A0A066VLW9"/>
<dbReference type="InterPro" id="IPR007757">
    <property type="entry name" value="MT-A70-like"/>
</dbReference>
<dbReference type="AlphaFoldDB" id="A0A066VLW9"/>